<dbReference type="STRING" id="1072389.K1WWX5"/>
<evidence type="ECO:0000313" key="3">
    <source>
        <dbReference type="Proteomes" id="UP000006753"/>
    </source>
</evidence>
<keyword evidence="1" id="KW-0472">Membrane</keyword>
<sequence length="388" mass="43342">MGIAPRLAKSWAAMKLDSRNLSSTRASIIRLLFLSSIFCFAAYLIIFLPFSYISQAMFVRHSQAAAVLEPGEDAVKHFAGSRECGILQEDLYTVPWPLNPKVSPFCGKRAELLEAMSGGGRYGFDEPYVGKGCTYRWFSTPEICMILERFNVIVFAGDDVAQSLYAAFNILLREDFSLGGLQEWIMSEEDRAKCQCDNQFLNNECLKFSVKSIEEVKKNEGGERRGSPYFCKRVPHAYIPFETVPVSPASQTSFKDLMYGKPNPWQPSPFIFSFSRGSSFDSTATTKALDEWYTLATGAERNIPMLFLSPPAFGINKAPSTVPKEGNVAVWNYHTAMTPAAKDKHFDVLSLFNLTLQASSVDGEKFGERVALVEAMMVINWLSKLETS</sequence>
<dbReference type="Proteomes" id="UP000006753">
    <property type="component" value="Unassembled WGS sequence"/>
</dbReference>
<organism evidence="2 3">
    <name type="scientific">Marssonina brunnea f. sp. multigermtubi (strain MB_m1)</name>
    <name type="common">Marssonina leaf spot fungus</name>
    <dbReference type="NCBI Taxonomy" id="1072389"/>
    <lineage>
        <taxon>Eukaryota</taxon>
        <taxon>Fungi</taxon>
        <taxon>Dikarya</taxon>
        <taxon>Ascomycota</taxon>
        <taxon>Pezizomycotina</taxon>
        <taxon>Leotiomycetes</taxon>
        <taxon>Helotiales</taxon>
        <taxon>Drepanopezizaceae</taxon>
        <taxon>Drepanopeziza</taxon>
    </lineage>
</organism>
<dbReference type="InParanoid" id="K1WWX5"/>
<protein>
    <submittedName>
        <fullName evidence="2">Uncharacterized protein</fullName>
    </submittedName>
</protein>
<feature type="transmembrane region" description="Helical" evidence="1">
    <location>
        <begin position="28"/>
        <end position="53"/>
    </location>
</feature>
<accession>K1WWX5</accession>
<evidence type="ECO:0000313" key="2">
    <source>
        <dbReference type="EMBL" id="EKD17047.1"/>
    </source>
</evidence>
<dbReference type="eggNOG" id="ENOG502SNF8">
    <property type="taxonomic scope" value="Eukaryota"/>
</dbReference>
<dbReference type="AlphaFoldDB" id="K1WWX5"/>
<keyword evidence="1" id="KW-0812">Transmembrane</keyword>
<keyword evidence="3" id="KW-1185">Reference proteome</keyword>
<dbReference type="KEGG" id="mbe:MBM_04624"/>
<proteinExistence type="predicted"/>
<dbReference type="OMA" id="YCQTRDS"/>
<keyword evidence="1" id="KW-1133">Transmembrane helix</keyword>
<dbReference type="OrthoDB" id="5373426at2759"/>
<dbReference type="EMBL" id="JH921437">
    <property type="protein sequence ID" value="EKD17047.1"/>
    <property type="molecule type" value="Genomic_DNA"/>
</dbReference>
<name>K1WWX5_MARBU</name>
<evidence type="ECO:0000256" key="1">
    <source>
        <dbReference type="SAM" id="Phobius"/>
    </source>
</evidence>
<gene>
    <name evidence="2" type="ORF">MBM_04624</name>
</gene>
<dbReference type="GeneID" id="18760559"/>
<dbReference type="HOGENOM" id="CLU_037139_1_0_1"/>
<reference evidence="2 3" key="1">
    <citation type="journal article" date="2012" name="BMC Genomics">
        <title>Sequencing the genome of Marssonina brunnea reveals fungus-poplar co-evolution.</title>
        <authorList>
            <person name="Zhu S."/>
            <person name="Cao Y.-Z."/>
            <person name="Jiang C."/>
            <person name="Tan B.-Y."/>
            <person name="Wang Z."/>
            <person name="Feng S."/>
            <person name="Zhang L."/>
            <person name="Su X.-H."/>
            <person name="Brejova B."/>
            <person name="Vinar T."/>
            <person name="Xu M."/>
            <person name="Wang M.-X."/>
            <person name="Zhang S.-G."/>
            <person name="Huang M.-R."/>
            <person name="Wu R."/>
            <person name="Zhou Y."/>
        </authorList>
    </citation>
    <scope>NUCLEOTIDE SEQUENCE [LARGE SCALE GENOMIC DNA]</scope>
    <source>
        <strain evidence="2 3">MB_m1</strain>
    </source>
</reference>